<dbReference type="PANTHER" id="PTHR14025">
    <property type="entry name" value="FANCONI ANEMIA GROUP M FANCM FAMILY MEMBER"/>
    <property type="match status" value="1"/>
</dbReference>
<evidence type="ECO:0000256" key="4">
    <source>
        <dbReference type="ARBA" id="ARBA00022840"/>
    </source>
</evidence>
<evidence type="ECO:0000313" key="7">
    <source>
        <dbReference type="Proteomes" id="UP001460270"/>
    </source>
</evidence>
<organism evidence="6 7">
    <name type="scientific">Mugilogobius chulae</name>
    <name type="common">yellowstripe goby</name>
    <dbReference type="NCBI Taxonomy" id="88201"/>
    <lineage>
        <taxon>Eukaryota</taxon>
        <taxon>Metazoa</taxon>
        <taxon>Chordata</taxon>
        <taxon>Craniata</taxon>
        <taxon>Vertebrata</taxon>
        <taxon>Euteleostomi</taxon>
        <taxon>Actinopterygii</taxon>
        <taxon>Neopterygii</taxon>
        <taxon>Teleostei</taxon>
        <taxon>Neoteleostei</taxon>
        <taxon>Acanthomorphata</taxon>
        <taxon>Gobiaria</taxon>
        <taxon>Gobiiformes</taxon>
        <taxon>Gobioidei</taxon>
        <taxon>Gobiidae</taxon>
        <taxon>Gobionellinae</taxon>
        <taxon>Mugilogobius</taxon>
    </lineage>
</organism>
<evidence type="ECO:0000256" key="2">
    <source>
        <dbReference type="ARBA" id="ARBA00022801"/>
    </source>
</evidence>
<name>A0AAW0NQ03_9GOBI</name>
<dbReference type="GO" id="GO:0036297">
    <property type="term" value="P:interstrand cross-link repair"/>
    <property type="evidence" value="ECO:0007669"/>
    <property type="project" value="TreeGrafter"/>
</dbReference>
<sequence>MEKGVLSDDDFQNDSVFTKINSEPKPERKQQKQRKDQHRRAHHFLDEEAELSEDEEGVSSDEEDGEELNRSLEGFVVDNSHFSQGLNDSEMHGVYLKSVRSPAVLGKFKMSYKNKHNMDIFSQVPEMDETYAEDSFVVGSDEEVQSEDGYSEEEEEVGPLLPEESYVDGRRQYATRRRVFLHRARAKGKTPAPSVTKESTKAKRARVIRIQDSSDEETECKGQPPQAKTHEGSSCSAAGNRSEPRKEQPSSSIASKVSRLSRVQKGLITSQQRTERCRKRLENEHLLSMSWTLWSQNRFHLPMFLLRMPPHPQP</sequence>
<feature type="compositionally biased region" description="Acidic residues" evidence="5">
    <location>
        <begin position="47"/>
        <end position="66"/>
    </location>
</feature>
<comment type="caution">
    <text evidence="6">The sequence shown here is derived from an EMBL/GenBank/DDBJ whole genome shotgun (WGS) entry which is preliminary data.</text>
</comment>
<keyword evidence="2" id="KW-0378">Hydrolase</keyword>
<keyword evidence="4" id="KW-0067">ATP-binding</keyword>
<dbReference type="GO" id="GO:0009378">
    <property type="term" value="F:four-way junction helicase activity"/>
    <property type="evidence" value="ECO:0007669"/>
    <property type="project" value="TreeGrafter"/>
</dbReference>
<keyword evidence="7" id="KW-1185">Reference proteome</keyword>
<accession>A0AAW0NQ03</accession>
<gene>
    <name evidence="6" type="ORF">WMY93_017670</name>
</gene>
<evidence type="ECO:0000256" key="3">
    <source>
        <dbReference type="ARBA" id="ARBA00022806"/>
    </source>
</evidence>
<dbReference type="Proteomes" id="UP001460270">
    <property type="component" value="Unassembled WGS sequence"/>
</dbReference>
<keyword evidence="1" id="KW-0547">Nucleotide-binding</keyword>
<reference evidence="7" key="1">
    <citation type="submission" date="2024-04" db="EMBL/GenBank/DDBJ databases">
        <title>Salinicola lusitanus LLJ914,a marine bacterium isolated from the Okinawa Trough.</title>
        <authorList>
            <person name="Li J."/>
        </authorList>
    </citation>
    <scope>NUCLEOTIDE SEQUENCE [LARGE SCALE GENOMIC DNA]</scope>
</reference>
<feature type="compositionally biased region" description="Basic and acidic residues" evidence="5">
    <location>
        <begin position="22"/>
        <end position="34"/>
    </location>
</feature>
<dbReference type="GO" id="GO:0045003">
    <property type="term" value="P:double-strand break repair via synthesis-dependent strand annealing"/>
    <property type="evidence" value="ECO:0007669"/>
    <property type="project" value="TreeGrafter"/>
</dbReference>
<dbReference type="PANTHER" id="PTHR14025:SF20">
    <property type="entry name" value="FANCONI ANEMIA GROUP M PROTEIN"/>
    <property type="match status" value="1"/>
</dbReference>
<evidence type="ECO:0000256" key="5">
    <source>
        <dbReference type="SAM" id="MobiDB-lite"/>
    </source>
</evidence>
<dbReference type="AlphaFoldDB" id="A0AAW0NQ03"/>
<dbReference type="GO" id="GO:0043138">
    <property type="term" value="F:3'-5' DNA helicase activity"/>
    <property type="evidence" value="ECO:0007669"/>
    <property type="project" value="TreeGrafter"/>
</dbReference>
<protein>
    <submittedName>
        <fullName evidence="6">Uncharacterized protein</fullName>
    </submittedName>
</protein>
<evidence type="ECO:0000256" key="1">
    <source>
        <dbReference type="ARBA" id="ARBA00022741"/>
    </source>
</evidence>
<feature type="region of interest" description="Disordered" evidence="5">
    <location>
        <begin position="140"/>
        <end position="169"/>
    </location>
</feature>
<feature type="region of interest" description="Disordered" evidence="5">
    <location>
        <begin position="183"/>
        <end position="274"/>
    </location>
</feature>
<feature type="compositionally biased region" description="Acidic residues" evidence="5">
    <location>
        <begin position="140"/>
        <end position="157"/>
    </location>
</feature>
<evidence type="ECO:0000313" key="6">
    <source>
        <dbReference type="EMBL" id="KAK7905063.1"/>
    </source>
</evidence>
<dbReference type="GO" id="GO:0016787">
    <property type="term" value="F:hydrolase activity"/>
    <property type="evidence" value="ECO:0007669"/>
    <property type="project" value="UniProtKB-KW"/>
</dbReference>
<proteinExistence type="predicted"/>
<keyword evidence="3" id="KW-0347">Helicase</keyword>
<dbReference type="GO" id="GO:0005524">
    <property type="term" value="F:ATP binding"/>
    <property type="evidence" value="ECO:0007669"/>
    <property type="project" value="UniProtKB-KW"/>
</dbReference>
<feature type="region of interest" description="Disordered" evidence="5">
    <location>
        <begin position="1"/>
        <end position="72"/>
    </location>
</feature>
<dbReference type="EMBL" id="JBBPFD010000012">
    <property type="protein sequence ID" value="KAK7905063.1"/>
    <property type="molecule type" value="Genomic_DNA"/>
</dbReference>
<dbReference type="GO" id="GO:0000400">
    <property type="term" value="F:four-way junction DNA binding"/>
    <property type="evidence" value="ECO:0007669"/>
    <property type="project" value="TreeGrafter"/>
</dbReference>